<evidence type="ECO:0000313" key="8">
    <source>
        <dbReference type="EMBL" id="GAI22579.1"/>
    </source>
</evidence>
<feature type="transmembrane region" description="Helical" evidence="6">
    <location>
        <begin position="170"/>
        <end position="197"/>
    </location>
</feature>
<evidence type="ECO:0000256" key="5">
    <source>
        <dbReference type="ARBA" id="ARBA00023136"/>
    </source>
</evidence>
<evidence type="ECO:0000259" key="7">
    <source>
        <dbReference type="Pfam" id="PF12698"/>
    </source>
</evidence>
<dbReference type="Pfam" id="PF12698">
    <property type="entry name" value="ABC2_membrane_3"/>
    <property type="match status" value="1"/>
</dbReference>
<feature type="transmembrane region" description="Helical" evidence="6">
    <location>
        <begin position="209"/>
        <end position="226"/>
    </location>
</feature>
<evidence type="ECO:0000256" key="4">
    <source>
        <dbReference type="ARBA" id="ARBA00022989"/>
    </source>
</evidence>
<name>X1NV95_9ZZZZ</name>
<dbReference type="InterPro" id="IPR051449">
    <property type="entry name" value="ABC-2_transporter_component"/>
</dbReference>
<comment type="caution">
    <text evidence="8">The sequence shown here is derived from an EMBL/GenBank/DDBJ whole genome shotgun (WGS) entry which is preliminary data.</text>
</comment>
<feature type="domain" description="ABC-2 type transporter transmembrane" evidence="7">
    <location>
        <begin position="4"/>
        <end position="267"/>
    </location>
</feature>
<evidence type="ECO:0000256" key="6">
    <source>
        <dbReference type="SAM" id="Phobius"/>
    </source>
</evidence>
<dbReference type="AlphaFoldDB" id="X1NV95"/>
<organism evidence="8">
    <name type="scientific">marine sediment metagenome</name>
    <dbReference type="NCBI Taxonomy" id="412755"/>
    <lineage>
        <taxon>unclassified sequences</taxon>
        <taxon>metagenomes</taxon>
        <taxon>ecological metagenomes</taxon>
    </lineage>
</organism>
<comment type="subcellular location">
    <subcellularLocation>
        <location evidence="1">Cell membrane</location>
        <topology evidence="1">Multi-pass membrane protein</topology>
    </subcellularLocation>
</comment>
<dbReference type="PANTHER" id="PTHR30294:SF29">
    <property type="entry name" value="MULTIDRUG ABC TRANSPORTER PERMEASE YBHS-RELATED"/>
    <property type="match status" value="1"/>
</dbReference>
<protein>
    <recommendedName>
        <fullName evidence="7">ABC-2 type transporter transmembrane domain-containing protein</fullName>
    </recommendedName>
</protein>
<dbReference type="GO" id="GO:0140359">
    <property type="term" value="F:ABC-type transporter activity"/>
    <property type="evidence" value="ECO:0007669"/>
    <property type="project" value="InterPro"/>
</dbReference>
<feature type="transmembrane region" description="Helical" evidence="6">
    <location>
        <begin position="142"/>
        <end position="164"/>
    </location>
</feature>
<sequence length="268" mass="29183">MESINLKEYPSERELKDAVETGARDVGVVLGENFDSMIKKGELTKLTVYVWGESLLKNRAIVSSALLYQIRDVSGKKAPVNITPVSLGDANSIPLKDRFLPLIVLMALFISGFAIPSSSLVDEKQKRTIGAVMSTPATQGDIFISKGLLGIMISIIMGILILVLNHAFNAQFFLIILILFLAAIMASCLGLIVGAFIKDTASLYSVIKGLGLIIYGPGIIKIFPQIPEWVGKLFPTYYVMNPIMEITWEGGSWSTVNLDVFILIGIIG</sequence>
<dbReference type="GO" id="GO:0005886">
    <property type="term" value="C:plasma membrane"/>
    <property type="evidence" value="ECO:0007669"/>
    <property type="project" value="UniProtKB-SubCell"/>
</dbReference>
<keyword evidence="3 6" id="KW-0812">Transmembrane</keyword>
<keyword evidence="5 6" id="KW-0472">Membrane</keyword>
<keyword evidence="4 6" id="KW-1133">Transmembrane helix</keyword>
<evidence type="ECO:0000256" key="2">
    <source>
        <dbReference type="ARBA" id="ARBA00022475"/>
    </source>
</evidence>
<feature type="transmembrane region" description="Helical" evidence="6">
    <location>
        <begin position="99"/>
        <end position="121"/>
    </location>
</feature>
<feature type="transmembrane region" description="Helical" evidence="6">
    <location>
        <begin position="246"/>
        <end position="267"/>
    </location>
</feature>
<dbReference type="PANTHER" id="PTHR30294">
    <property type="entry name" value="MEMBRANE COMPONENT OF ABC TRANSPORTER YHHJ-RELATED"/>
    <property type="match status" value="1"/>
</dbReference>
<proteinExistence type="predicted"/>
<gene>
    <name evidence="8" type="ORF">S06H3_33522</name>
</gene>
<dbReference type="EMBL" id="BARV01020015">
    <property type="protein sequence ID" value="GAI22579.1"/>
    <property type="molecule type" value="Genomic_DNA"/>
</dbReference>
<dbReference type="InterPro" id="IPR013525">
    <property type="entry name" value="ABC2_TM"/>
</dbReference>
<feature type="non-terminal residue" evidence="8">
    <location>
        <position position="268"/>
    </location>
</feature>
<reference evidence="8" key="1">
    <citation type="journal article" date="2014" name="Front. Microbiol.">
        <title>High frequency of phylogenetically diverse reductive dehalogenase-homologous genes in deep subseafloor sedimentary metagenomes.</title>
        <authorList>
            <person name="Kawai M."/>
            <person name="Futagami T."/>
            <person name="Toyoda A."/>
            <person name="Takaki Y."/>
            <person name="Nishi S."/>
            <person name="Hori S."/>
            <person name="Arai W."/>
            <person name="Tsubouchi T."/>
            <person name="Morono Y."/>
            <person name="Uchiyama I."/>
            <person name="Ito T."/>
            <person name="Fujiyama A."/>
            <person name="Inagaki F."/>
            <person name="Takami H."/>
        </authorList>
    </citation>
    <scope>NUCLEOTIDE SEQUENCE</scope>
    <source>
        <strain evidence="8">Expedition CK06-06</strain>
    </source>
</reference>
<evidence type="ECO:0000256" key="3">
    <source>
        <dbReference type="ARBA" id="ARBA00022692"/>
    </source>
</evidence>
<evidence type="ECO:0000256" key="1">
    <source>
        <dbReference type="ARBA" id="ARBA00004651"/>
    </source>
</evidence>
<accession>X1NV95</accession>
<keyword evidence="2" id="KW-1003">Cell membrane</keyword>